<dbReference type="AlphaFoldDB" id="A0A368XTJ9"/>
<dbReference type="PANTHER" id="PTHR32347">
    <property type="entry name" value="EFFLUX SYSTEM COMPONENT YKNX-RELATED"/>
    <property type="match status" value="1"/>
</dbReference>
<reference evidence="5 6" key="1">
    <citation type="submission" date="2018-07" db="EMBL/GenBank/DDBJ databases">
        <title>Genomic Encyclopedia of Type Strains, Phase IV (KMG-IV): sequencing the most valuable type-strain genomes for metagenomic binning, comparative biology and taxonomic classification.</title>
        <authorList>
            <person name="Goeker M."/>
        </authorList>
    </citation>
    <scope>NUCLEOTIDE SEQUENCE [LARGE SCALE GENOMIC DNA]</scope>
    <source>
        <strain evidence="5 6">DSM 21634</strain>
    </source>
</reference>
<comment type="caution">
    <text evidence="5">The sequence shown here is derived from an EMBL/GenBank/DDBJ whole genome shotgun (WGS) entry which is preliminary data.</text>
</comment>
<keyword evidence="2 3" id="KW-0175">Coiled coil</keyword>
<dbReference type="Proteomes" id="UP000252884">
    <property type="component" value="Unassembled WGS sequence"/>
</dbReference>
<dbReference type="Gene3D" id="2.40.50.100">
    <property type="match status" value="1"/>
</dbReference>
<dbReference type="InterPro" id="IPR058647">
    <property type="entry name" value="BSH_CzcB-like"/>
</dbReference>
<dbReference type="PANTHER" id="PTHR32347:SF23">
    <property type="entry name" value="BLL5650 PROTEIN"/>
    <property type="match status" value="1"/>
</dbReference>
<organism evidence="5 6">
    <name type="scientific">Pseudorhodoferax soli</name>
    <dbReference type="NCBI Taxonomy" id="545864"/>
    <lineage>
        <taxon>Bacteria</taxon>
        <taxon>Pseudomonadati</taxon>
        <taxon>Pseudomonadota</taxon>
        <taxon>Betaproteobacteria</taxon>
        <taxon>Burkholderiales</taxon>
        <taxon>Comamonadaceae</taxon>
    </lineage>
</organism>
<name>A0A368XTJ9_9BURK</name>
<comment type="subcellular location">
    <subcellularLocation>
        <location evidence="1">Cell envelope</location>
    </subcellularLocation>
</comment>
<accession>A0A368XTJ9</accession>
<protein>
    <submittedName>
        <fullName evidence="5">CusB/HlyD membrane fusion family barrel-sandwich protein</fullName>
    </submittedName>
</protein>
<sequence length="611" mass="65192">MLGDASDARAFLRQWLALAVARLPQVDGALLLVEDEAGVLVPGAMWPEQIADVSPYAQAAQACVDSRRDVVLPLAPPAEPATAALKRVQPPRDQVVVASPLFSAQRLIGALVFMTRRGGEAEVARAVTDLQWGAGWLDALARSRGREAEQAALQRARAGLDLVALIAQYDQVDDACLAVAAELARAVGGLRVAIGLVAPGGRLRLVALSHAAWFDRKSQQAAAIERAMAEAVEQRCSLSWPPVHGDPQRVDRAQHDVASAMPGPDDAPGGVLTVPIVAGARAVGAVVWHLPAAQVTPAFMAQIEGIAVVLAPLLARLQDASRWFSGAVPAQLRQGWAALRDPRRPAFAVGGALLLAALAAVALVPTAYRVPARAVLEGEVQRVLAAPFEGFVAEAPVRAGQRVTRGELLARLDDRDLAIEQARLRAELAQQEQKLAEAMATHNRAESAVVSAQVGETLAKLEQVTQRMQRTRVEAPFDGVLVAGDWSQAIGSPIEQGKMLFTLAPLTGYRVVLKVDERDVRDVAPGQHGALVLSGMAAERLPFVVRQISVATAEEGANLFRVEADLVGTPERLRPGMEGVGKIEAGERTLLWIATRRLVDWARVTLWRSLP</sequence>
<dbReference type="EMBL" id="QPJK01000004">
    <property type="protein sequence ID" value="RCW71380.1"/>
    <property type="molecule type" value="Genomic_DNA"/>
</dbReference>
<evidence type="ECO:0000256" key="1">
    <source>
        <dbReference type="ARBA" id="ARBA00004196"/>
    </source>
</evidence>
<dbReference type="Gene3D" id="2.40.30.170">
    <property type="match status" value="1"/>
</dbReference>
<gene>
    <name evidence="5" type="ORF">DES41_104199</name>
</gene>
<feature type="coiled-coil region" evidence="3">
    <location>
        <begin position="419"/>
        <end position="448"/>
    </location>
</feature>
<dbReference type="SUPFAM" id="SSF55781">
    <property type="entry name" value="GAF domain-like"/>
    <property type="match status" value="1"/>
</dbReference>
<dbReference type="SUPFAM" id="SSF111369">
    <property type="entry name" value="HlyD-like secretion proteins"/>
    <property type="match status" value="1"/>
</dbReference>
<evidence type="ECO:0000313" key="6">
    <source>
        <dbReference type="Proteomes" id="UP000252884"/>
    </source>
</evidence>
<dbReference type="InterPro" id="IPR050465">
    <property type="entry name" value="UPF0194_transport"/>
</dbReference>
<evidence type="ECO:0000259" key="4">
    <source>
        <dbReference type="Pfam" id="PF25973"/>
    </source>
</evidence>
<keyword evidence="6" id="KW-1185">Reference proteome</keyword>
<dbReference type="GO" id="GO:0030313">
    <property type="term" value="C:cell envelope"/>
    <property type="evidence" value="ECO:0007669"/>
    <property type="project" value="UniProtKB-SubCell"/>
</dbReference>
<feature type="domain" description="CzcB-like barrel-sandwich hybrid" evidence="4">
    <location>
        <begin position="384"/>
        <end position="504"/>
    </location>
</feature>
<evidence type="ECO:0000256" key="3">
    <source>
        <dbReference type="SAM" id="Coils"/>
    </source>
</evidence>
<proteinExistence type="predicted"/>
<evidence type="ECO:0000313" key="5">
    <source>
        <dbReference type="EMBL" id="RCW71380.1"/>
    </source>
</evidence>
<dbReference type="Pfam" id="PF25973">
    <property type="entry name" value="BSH_CzcB"/>
    <property type="match status" value="1"/>
</dbReference>
<dbReference type="Gene3D" id="1.10.287.470">
    <property type="entry name" value="Helix hairpin bin"/>
    <property type="match status" value="1"/>
</dbReference>
<evidence type="ECO:0000256" key="2">
    <source>
        <dbReference type="ARBA" id="ARBA00023054"/>
    </source>
</evidence>